<keyword evidence="3" id="KW-1185">Reference proteome</keyword>
<proteinExistence type="predicted"/>
<feature type="chain" id="PRO_5009445358" description="Linalool dehydratase/isomerase domain-containing protein" evidence="1">
    <location>
        <begin position="22"/>
        <end position="544"/>
    </location>
</feature>
<accession>A0A1E1JVE9</accession>
<evidence type="ECO:0008006" key="4">
    <source>
        <dbReference type="Google" id="ProtNLM"/>
    </source>
</evidence>
<dbReference type="Proteomes" id="UP000178912">
    <property type="component" value="Unassembled WGS sequence"/>
</dbReference>
<dbReference type="PANTHER" id="PTHR40616:SF1">
    <property type="entry name" value="LINALOOL DEHYDRATASE_ISOMERASE DOMAIN-CONTAINING PROTEIN"/>
    <property type="match status" value="1"/>
</dbReference>
<dbReference type="OrthoDB" id="2580323at2759"/>
<dbReference type="EMBL" id="FJUX01000003">
    <property type="protein sequence ID" value="CZS89793.1"/>
    <property type="molecule type" value="Genomic_DNA"/>
</dbReference>
<sequence length="544" mass="60345">MFFKSSLTAAISLATLATALTSNFSTKLSTEAQDLFEFSMSINDARFDESYKMIWTEDNGPWSVRFTAWYTAGLLYRNQGDDLENAKGAINLATQMNENFTSPWYGDFKLSPDEPSPQTPLYPPKIYGSYDPNWREFVGSQLVQCVEEFEDLLGPDLVQEIETAMVHAAVGAMRRNGTNSDGDNLILAYSNPAYMRALNVGWIGSRIKNQTFTDFGNTQGDDLFKLFTKMGANTMGEYNAPNYYGMDFWALGAMEKYGPENSSFKAHAPVIMAKLWDDIADHYNPYLGNMVGPYDRAYTRDMNVHDAILSLYFWGIFGHGKAAGPPKGELDLCYDAAQGSAIALILDNVASAMSLEVKEALLGEFGEKRLLNRTVYYDLETDNNRTTTAWISKSLMIGGQKLAENVDRGKQFVPAIVHWASDPTHKPRPLNGYFSLFPSTTTITAIAESQKLTISYPNTTQDGSDSFQFMLSGIPPPWSLAGNVVDGFTNVPCLDVNVTAPGLQRLPTVYGSSIYGSWYYNITYLVPSNFTGIPMISFDLAPTC</sequence>
<dbReference type="PANTHER" id="PTHR40616">
    <property type="entry name" value="LINALOOL DEHYDRATASE_ISOMERASE DOMAIN-CONTAINING PROTEIN"/>
    <property type="match status" value="1"/>
</dbReference>
<feature type="signal peptide" evidence="1">
    <location>
        <begin position="1"/>
        <end position="21"/>
    </location>
</feature>
<protein>
    <recommendedName>
        <fullName evidence="4">Linalool dehydratase/isomerase domain-containing protein</fullName>
    </recommendedName>
</protein>
<gene>
    <name evidence="2" type="ORF">RAG0_01055</name>
</gene>
<organism evidence="2 3">
    <name type="scientific">Rhynchosporium agropyri</name>
    <dbReference type="NCBI Taxonomy" id="914238"/>
    <lineage>
        <taxon>Eukaryota</taxon>
        <taxon>Fungi</taxon>
        <taxon>Dikarya</taxon>
        <taxon>Ascomycota</taxon>
        <taxon>Pezizomycotina</taxon>
        <taxon>Leotiomycetes</taxon>
        <taxon>Helotiales</taxon>
        <taxon>Ploettnerulaceae</taxon>
        <taxon>Rhynchosporium</taxon>
    </lineage>
</organism>
<reference evidence="3" key="1">
    <citation type="submission" date="2016-03" db="EMBL/GenBank/DDBJ databases">
        <authorList>
            <person name="Guldener U."/>
        </authorList>
    </citation>
    <scope>NUCLEOTIDE SEQUENCE [LARGE SCALE GENOMIC DNA]</scope>
    <source>
        <strain evidence="3">04CH-RAC-A.6.1</strain>
    </source>
</reference>
<evidence type="ECO:0000313" key="2">
    <source>
        <dbReference type="EMBL" id="CZS89793.1"/>
    </source>
</evidence>
<keyword evidence="1" id="KW-0732">Signal</keyword>
<dbReference type="AlphaFoldDB" id="A0A1E1JVE9"/>
<evidence type="ECO:0000256" key="1">
    <source>
        <dbReference type="SAM" id="SignalP"/>
    </source>
</evidence>
<evidence type="ECO:0000313" key="3">
    <source>
        <dbReference type="Proteomes" id="UP000178912"/>
    </source>
</evidence>
<name>A0A1E1JVE9_9HELO</name>